<feature type="domain" description="FAD-binding FR-type" evidence="15">
    <location>
        <begin position="50"/>
        <end position="162"/>
    </location>
</feature>
<keyword evidence="14" id="KW-0812">Transmembrane</keyword>
<evidence type="ECO:0000259" key="15">
    <source>
        <dbReference type="PROSITE" id="PS51384"/>
    </source>
</evidence>
<feature type="binding site" evidence="12">
    <location>
        <position position="124"/>
    </location>
    <ligand>
        <name>FAD</name>
        <dbReference type="ChEBI" id="CHEBI:57692"/>
    </ligand>
</feature>
<keyword evidence="16" id="KW-1185">Reference proteome</keyword>
<dbReference type="Gene3D" id="3.40.50.80">
    <property type="entry name" value="Nucleotide-binding domain of ferredoxin-NADP reductase (FNR) module"/>
    <property type="match status" value="1"/>
</dbReference>
<evidence type="ECO:0000256" key="11">
    <source>
        <dbReference type="ARBA" id="ARBA00023221"/>
    </source>
</evidence>
<dbReference type="GO" id="GO:0016126">
    <property type="term" value="P:sterol biosynthetic process"/>
    <property type="evidence" value="ECO:0007669"/>
    <property type="project" value="UniProtKB-KW"/>
</dbReference>
<dbReference type="PROSITE" id="PS51384">
    <property type="entry name" value="FAD_FR"/>
    <property type="match status" value="1"/>
</dbReference>
<organism evidence="16 17">
    <name type="scientific">Strongyloides papillosus</name>
    <name type="common">Intestinal threadworm</name>
    <dbReference type="NCBI Taxonomy" id="174720"/>
    <lineage>
        <taxon>Eukaryota</taxon>
        <taxon>Metazoa</taxon>
        <taxon>Ecdysozoa</taxon>
        <taxon>Nematoda</taxon>
        <taxon>Chromadorea</taxon>
        <taxon>Rhabditida</taxon>
        <taxon>Tylenchina</taxon>
        <taxon>Panagrolaimomorpha</taxon>
        <taxon>Strongyloidoidea</taxon>
        <taxon>Strongyloididae</taxon>
        <taxon>Strongyloides</taxon>
    </lineage>
</organism>
<keyword evidence="6" id="KW-0443">Lipid metabolism</keyword>
<feature type="binding site" evidence="12">
    <location>
        <position position="104"/>
    </location>
    <ligand>
        <name>FAD</name>
        <dbReference type="ChEBI" id="CHEBI:57692"/>
    </ligand>
</feature>
<keyword evidence="8" id="KW-0756">Sterol biosynthesis</keyword>
<evidence type="ECO:0000256" key="3">
    <source>
        <dbReference type="ARBA" id="ARBA00022516"/>
    </source>
</evidence>
<dbReference type="InterPro" id="IPR017927">
    <property type="entry name" value="FAD-bd_FR_type"/>
</dbReference>
<dbReference type="Pfam" id="PF00175">
    <property type="entry name" value="NAD_binding_1"/>
    <property type="match status" value="1"/>
</dbReference>
<evidence type="ECO:0000256" key="8">
    <source>
        <dbReference type="ARBA" id="ARBA00023011"/>
    </source>
</evidence>
<dbReference type="SUPFAM" id="SSF63380">
    <property type="entry name" value="Riboflavin synthase domain-like"/>
    <property type="match status" value="1"/>
</dbReference>
<sequence>MFSDSSDTMVNNDSVSLITITTIIGIVVAGIAYFFGRRDDRKKVTLVNSEEKYNLKLIKKKEISHDTRLFTFALPSEDECLGLPHGQHVNLIAKIDGKTVIRSYTPVSSDDDKGFVNLLVKVYFKDVHPKFPEGGKMTQYLESLQIGDSIDFRGPQGLIVYTGHGKFDVSPKKNSPPVKKEFKEIGLIGGGSGITPLYQIIKSILKNPNDLTKMYLLYANQSEDDILLREEFDALAKDYPHKFSVWYTIDRANDGWKYSTGFINEEMIRKHLPSPSSSNGILMCGPPPMIEFACLPNLEKVGHSTENLLRF</sequence>
<comment type="catalytic activity">
    <reaction evidence="13">
        <text>2 Fe(III)-[cytochrome b5] + NADH = 2 Fe(II)-[cytochrome b5] + NAD(+) + H(+)</text>
        <dbReference type="Rhea" id="RHEA:46680"/>
        <dbReference type="Rhea" id="RHEA-COMP:10438"/>
        <dbReference type="Rhea" id="RHEA-COMP:10439"/>
        <dbReference type="ChEBI" id="CHEBI:15378"/>
        <dbReference type="ChEBI" id="CHEBI:29033"/>
        <dbReference type="ChEBI" id="CHEBI:29034"/>
        <dbReference type="ChEBI" id="CHEBI:57540"/>
        <dbReference type="ChEBI" id="CHEBI:57945"/>
        <dbReference type="EC" id="1.6.2.2"/>
    </reaction>
</comment>
<evidence type="ECO:0000256" key="7">
    <source>
        <dbReference type="ARBA" id="ARBA00023002"/>
    </source>
</evidence>
<keyword evidence="5 12" id="KW-0274">FAD</keyword>
<feature type="binding site" evidence="12">
    <location>
        <position position="195"/>
    </location>
    <ligand>
        <name>FAD</name>
        <dbReference type="ChEBI" id="CHEBI:57692"/>
    </ligand>
</feature>
<dbReference type="Pfam" id="PF00970">
    <property type="entry name" value="FAD_binding_6"/>
    <property type="match status" value="1"/>
</dbReference>
<keyword evidence="4 12" id="KW-0285">Flavoprotein</keyword>
<feature type="binding site" evidence="12">
    <location>
        <position position="102"/>
    </location>
    <ligand>
        <name>FAD</name>
        <dbReference type="ChEBI" id="CHEBI:57692"/>
    </ligand>
</feature>
<dbReference type="PRINTS" id="PR00371">
    <property type="entry name" value="FPNCR"/>
</dbReference>
<dbReference type="Proteomes" id="UP000046392">
    <property type="component" value="Unplaced"/>
</dbReference>
<keyword evidence="14" id="KW-0472">Membrane</keyword>
<keyword evidence="3" id="KW-0444">Lipid biosynthesis</keyword>
<evidence type="ECO:0000256" key="6">
    <source>
        <dbReference type="ARBA" id="ARBA00022955"/>
    </source>
</evidence>
<evidence type="ECO:0000256" key="2">
    <source>
        <dbReference type="ARBA" id="ARBA00006105"/>
    </source>
</evidence>
<keyword evidence="11" id="KW-0753">Steroid metabolism</keyword>
<keyword evidence="6" id="KW-0752">Steroid biosynthesis</keyword>
<feature type="binding site" evidence="12">
    <location>
        <position position="121"/>
    </location>
    <ligand>
        <name>FAD</name>
        <dbReference type="ChEBI" id="CHEBI:57692"/>
    </ligand>
</feature>
<dbReference type="InterPro" id="IPR008333">
    <property type="entry name" value="Cbr1-like_FAD-bd_dom"/>
</dbReference>
<name>A0A0N5C2Z2_STREA</name>
<evidence type="ECO:0000256" key="1">
    <source>
        <dbReference type="ARBA" id="ARBA00001974"/>
    </source>
</evidence>
<evidence type="ECO:0000256" key="9">
    <source>
        <dbReference type="ARBA" id="ARBA00023027"/>
    </source>
</evidence>
<dbReference type="AlphaFoldDB" id="A0A0N5C2Z2"/>
<evidence type="ECO:0000313" key="16">
    <source>
        <dbReference type="Proteomes" id="UP000046392"/>
    </source>
</evidence>
<dbReference type="PANTHER" id="PTHR19370:SF185">
    <property type="entry name" value="NADH-CYTOCHROME B5 REDUCTASE"/>
    <property type="match status" value="1"/>
</dbReference>
<feature type="transmembrane region" description="Helical" evidence="14">
    <location>
        <begin position="15"/>
        <end position="35"/>
    </location>
</feature>
<keyword evidence="9 13" id="KW-0520">NAD</keyword>
<evidence type="ECO:0000256" key="14">
    <source>
        <dbReference type="SAM" id="Phobius"/>
    </source>
</evidence>
<keyword evidence="10" id="KW-1207">Sterol metabolism</keyword>
<reference evidence="17" key="1">
    <citation type="submission" date="2017-02" db="UniProtKB">
        <authorList>
            <consortium name="WormBaseParasite"/>
        </authorList>
    </citation>
    <scope>IDENTIFICATION</scope>
</reference>
<evidence type="ECO:0000256" key="5">
    <source>
        <dbReference type="ARBA" id="ARBA00022827"/>
    </source>
</evidence>
<feature type="binding site" evidence="12">
    <location>
        <position position="119"/>
    </location>
    <ligand>
        <name>FAD</name>
        <dbReference type="ChEBI" id="CHEBI:57692"/>
    </ligand>
</feature>
<evidence type="ECO:0000256" key="13">
    <source>
        <dbReference type="RuleBase" id="RU361226"/>
    </source>
</evidence>
<protein>
    <recommendedName>
        <fullName evidence="13">NADH-cytochrome b5 reductase</fullName>
        <ecNumber evidence="13">1.6.2.2</ecNumber>
    </recommendedName>
</protein>
<dbReference type="InterPro" id="IPR001433">
    <property type="entry name" value="OxRdtase_FAD/NAD-bd"/>
</dbReference>
<dbReference type="PRINTS" id="PR00406">
    <property type="entry name" value="CYTB5RDTASE"/>
</dbReference>
<evidence type="ECO:0000313" key="17">
    <source>
        <dbReference type="WBParaSite" id="SPAL_0001234800.1"/>
    </source>
</evidence>
<dbReference type="InterPro" id="IPR001834">
    <property type="entry name" value="CBR-like"/>
</dbReference>
<keyword evidence="14" id="KW-1133">Transmembrane helix</keyword>
<feature type="binding site" evidence="12">
    <location>
        <position position="136"/>
    </location>
    <ligand>
        <name>FAD</name>
        <dbReference type="ChEBI" id="CHEBI:57692"/>
    </ligand>
</feature>
<dbReference type="WBParaSite" id="SPAL_0001234800.1">
    <property type="protein sequence ID" value="SPAL_0001234800.1"/>
    <property type="gene ID" value="SPAL_0001234800"/>
</dbReference>
<accession>A0A0N5C2Z2</accession>
<dbReference type="STRING" id="174720.A0A0N5C2Z2"/>
<comment type="cofactor">
    <cofactor evidence="1 12 13">
        <name>FAD</name>
        <dbReference type="ChEBI" id="CHEBI:57692"/>
    </cofactor>
</comment>
<dbReference type="SUPFAM" id="SSF52343">
    <property type="entry name" value="Ferredoxin reductase-like, C-terminal NADP-linked domain"/>
    <property type="match status" value="1"/>
</dbReference>
<dbReference type="Gene3D" id="2.40.30.10">
    <property type="entry name" value="Translation factors"/>
    <property type="match status" value="1"/>
</dbReference>
<comment type="similarity">
    <text evidence="2 13">Belongs to the flavoprotein pyridine nucleotide cytochrome reductase family.</text>
</comment>
<feature type="binding site" evidence="12">
    <location>
        <position position="137"/>
    </location>
    <ligand>
        <name>FAD</name>
        <dbReference type="ChEBI" id="CHEBI:57692"/>
    </ligand>
</feature>
<dbReference type="GO" id="GO:0005739">
    <property type="term" value="C:mitochondrion"/>
    <property type="evidence" value="ECO:0007669"/>
    <property type="project" value="TreeGrafter"/>
</dbReference>
<evidence type="ECO:0000256" key="12">
    <source>
        <dbReference type="PIRSR" id="PIRSR601834-1"/>
    </source>
</evidence>
<dbReference type="InterPro" id="IPR039261">
    <property type="entry name" value="FNR_nucleotide-bd"/>
</dbReference>
<dbReference type="EC" id="1.6.2.2" evidence="13"/>
<dbReference type="FunFam" id="2.40.30.10:FF:000021">
    <property type="entry name" value="NADH-cytochrome b5 reductase"/>
    <property type="match status" value="1"/>
</dbReference>
<evidence type="ECO:0000256" key="4">
    <source>
        <dbReference type="ARBA" id="ARBA00022630"/>
    </source>
</evidence>
<proteinExistence type="inferred from homology"/>
<dbReference type="FunFam" id="3.40.50.80:FF:000005">
    <property type="entry name" value="NADH-cytochrome b5 reductase"/>
    <property type="match status" value="1"/>
</dbReference>
<dbReference type="PANTHER" id="PTHR19370">
    <property type="entry name" value="NADH-CYTOCHROME B5 REDUCTASE"/>
    <property type="match status" value="1"/>
</dbReference>
<dbReference type="InterPro" id="IPR017938">
    <property type="entry name" value="Riboflavin_synthase-like_b-brl"/>
</dbReference>
<dbReference type="CDD" id="cd06183">
    <property type="entry name" value="cyt_b5_reduct_like"/>
    <property type="match status" value="1"/>
</dbReference>
<evidence type="ECO:0000256" key="10">
    <source>
        <dbReference type="ARBA" id="ARBA00023166"/>
    </source>
</evidence>
<dbReference type="InterPro" id="IPR001709">
    <property type="entry name" value="Flavoprot_Pyr_Nucl_cyt_Rdtase"/>
</dbReference>
<dbReference type="GO" id="GO:0071949">
    <property type="term" value="F:FAD binding"/>
    <property type="evidence" value="ECO:0007669"/>
    <property type="project" value="TreeGrafter"/>
</dbReference>
<keyword evidence="7 13" id="KW-0560">Oxidoreductase</keyword>
<dbReference type="GO" id="GO:0090524">
    <property type="term" value="F:cytochrome-b5 reductase activity, acting on NADH"/>
    <property type="evidence" value="ECO:0007669"/>
    <property type="project" value="UniProtKB-EC"/>
</dbReference>